<gene>
    <name evidence="2" type="ORF">QE375_003068</name>
</gene>
<feature type="region of interest" description="Disordered" evidence="1">
    <location>
        <begin position="208"/>
        <end position="317"/>
    </location>
</feature>
<accession>A0ABU1HTY9</accession>
<dbReference type="RefSeq" id="WP_309692677.1">
    <property type="nucleotide sequence ID" value="NZ_JAVIZQ010000001.1"/>
</dbReference>
<protein>
    <recommendedName>
        <fullName evidence="4">ABC transporter ATP-binding protein</fullName>
    </recommendedName>
</protein>
<feature type="compositionally biased region" description="Low complexity" evidence="1">
    <location>
        <begin position="219"/>
        <end position="236"/>
    </location>
</feature>
<dbReference type="EMBL" id="JAVIZQ010000001">
    <property type="protein sequence ID" value="MDR6143514.1"/>
    <property type="molecule type" value="Genomic_DNA"/>
</dbReference>
<evidence type="ECO:0000313" key="3">
    <source>
        <dbReference type="Proteomes" id="UP001249291"/>
    </source>
</evidence>
<organism evidence="2 3">
    <name type="scientific">Microbacterium foliorum</name>
    <dbReference type="NCBI Taxonomy" id="104336"/>
    <lineage>
        <taxon>Bacteria</taxon>
        <taxon>Bacillati</taxon>
        <taxon>Actinomycetota</taxon>
        <taxon>Actinomycetes</taxon>
        <taxon>Micrococcales</taxon>
        <taxon>Microbacteriaceae</taxon>
        <taxon>Microbacterium</taxon>
    </lineage>
</organism>
<evidence type="ECO:0008006" key="4">
    <source>
        <dbReference type="Google" id="ProtNLM"/>
    </source>
</evidence>
<reference evidence="2 3" key="1">
    <citation type="submission" date="2023-08" db="EMBL/GenBank/DDBJ databases">
        <title>Functional and genomic diversity of the sorghum phyllosphere microbiome.</title>
        <authorList>
            <person name="Shade A."/>
        </authorList>
    </citation>
    <scope>NUCLEOTIDE SEQUENCE [LARGE SCALE GENOMIC DNA]</scope>
    <source>
        <strain evidence="2 3">SORGH_AS_0445</strain>
    </source>
</reference>
<evidence type="ECO:0000313" key="2">
    <source>
        <dbReference type="EMBL" id="MDR6143514.1"/>
    </source>
</evidence>
<feature type="compositionally biased region" description="Acidic residues" evidence="1">
    <location>
        <begin position="258"/>
        <end position="269"/>
    </location>
</feature>
<feature type="compositionally biased region" description="Acidic residues" evidence="1">
    <location>
        <begin position="295"/>
        <end position="317"/>
    </location>
</feature>
<evidence type="ECO:0000256" key="1">
    <source>
        <dbReference type="SAM" id="MobiDB-lite"/>
    </source>
</evidence>
<comment type="caution">
    <text evidence="2">The sequence shown here is derived from an EMBL/GenBank/DDBJ whole genome shotgun (WGS) entry which is preliminary data.</text>
</comment>
<dbReference type="Proteomes" id="UP001249291">
    <property type="component" value="Unassembled WGS sequence"/>
</dbReference>
<keyword evidence="3" id="KW-1185">Reference proteome</keyword>
<proteinExistence type="predicted"/>
<sequence length="317" mass="33213">MRVTLHEVSKGRGGQSLPTTSLEFHSGAVRFALAETEQRPTVLGLIASGRMRPDTGRVTIDGDSNNKALRRTIALVDAPDVSDPHPDITLAGVVGEELMFAGVGATPLHARRWLNQLGFGELSGVPIGNVDPAARVRILCELAILREGTEGIVLVSPDRHGGSPDGWWRIASEFADRGYAMLVVIGGSAAVALERMHELEAINASGPIQPLVLDRPGDEASASASASASESASASASDEHSTTDAEPESPDSLPEVPPFDDEYAEDASDAQDSPAGADPGSVSENADAEHRETPDADTDTDPDPDPDTDTEENGGER</sequence>
<name>A0ABU1HTY9_9MICO</name>